<name>A0A378K380_LEGPN</name>
<dbReference type="AlphaFoldDB" id="A0A378K380"/>
<accession>A0A378K380</accession>
<sequence length="44" mass="5280">MRLIEVLPDYETKRFSHPPVLGSDENKIIFKLDPLSRFCERNFK</sequence>
<evidence type="ECO:0000313" key="1">
    <source>
        <dbReference type="EMBL" id="STX78643.1"/>
    </source>
</evidence>
<evidence type="ECO:0000313" key="2">
    <source>
        <dbReference type="Proteomes" id="UP000254631"/>
    </source>
</evidence>
<organism evidence="1 2">
    <name type="scientific">Legionella pneumophila</name>
    <dbReference type="NCBI Taxonomy" id="446"/>
    <lineage>
        <taxon>Bacteria</taxon>
        <taxon>Pseudomonadati</taxon>
        <taxon>Pseudomonadota</taxon>
        <taxon>Gammaproteobacteria</taxon>
        <taxon>Legionellales</taxon>
        <taxon>Legionellaceae</taxon>
        <taxon>Legionella</taxon>
    </lineage>
</organism>
<dbReference type="Proteomes" id="UP000254631">
    <property type="component" value="Unassembled WGS sequence"/>
</dbReference>
<dbReference type="EMBL" id="UGOL01000001">
    <property type="protein sequence ID" value="STX78643.1"/>
    <property type="molecule type" value="Genomic_DNA"/>
</dbReference>
<gene>
    <name evidence="1" type="ORF">NCTC12000_00621</name>
</gene>
<protein>
    <submittedName>
        <fullName evidence="1">Uncharacterized protein</fullName>
    </submittedName>
</protein>
<reference evidence="1 2" key="1">
    <citation type="submission" date="2018-06" db="EMBL/GenBank/DDBJ databases">
        <authorList>
            <consortium name="Pathogen Informatics"/>
            <person name="Doyle S."/>
        </authorList>
    </citation>
    <scope>NUCLEOTIDE SEQUENCE [LARGE SCALE GENOMIC DNA]</scope>
    <source>
        <strain evidence="1 2">NCTC12000</strain>
    </source>
</reference>
<proteinExistence type="predicted"/>